<dbReference type="Pfam" id="PF00550">
    <property type="entry name" value="PP-binding"/>
    <property type="match status" value="1"/>
</dbReference>
<dbReference type="Proteomes" id="UP000032234">
    <property type="component" value="Chromosome"/>
</dbReference>
<feature type="region of interest" description="Disordered" evidence="4">
    <location>
        <begin position="317"/>
        <end position="340"/>
    </location>
</feature>
<evidence type="ECO:0000256" key="3">
    <source>
        <dbReference type="ARBA" id="ARBA00022553"/>
    </source>
</evidence>
<evidence type="ECO:0000313" key="7">
    <source>
        <dbReference type="Proteomes" id="UP000032234"/>
    </source>
</evidence>
<dbReference type="InterPro" id="IPR020802">
    <property type="entry name" value="TesA-like"/>
</dbReference>
<dbReference type="Gene3D" id="3.40.50.1820">
    <property type="entry name" value="alpha/beta hydrolase"/>
    <property type="match status" value="1"/>
</dbReference>
<dbReference type="OrthoDB" id="2472181at2"/>
<comment type="cofactor">
    <cofactor evidence="1">
        <name>pantetheine 4'-phosphate</name>
        <dbReference type="ChEBI" id="CHEBI:47942"/>
    </cofactor>
</comment>
<dbReference type="GO" id="GO:0044550">
    <property type="term" value="P:secondary metabolite biosynthetic process"/>
    <property type="evidence" value="ECO:0007669"/>
    <property type="project" value="TreeGrafter"/>
</dbReference>
<dbReference type="InterPro" id="IPR025110">
    <property type="entry name" value="AMP-bd_C"/>
</dbReference>
<evidence type="ECO:0000256" key="4">
    <source>
        <dbReference type="SAM" id="MobiDB-lite"/>
    </source>
</evidence>
<evidence type="ECO:0000313" key="6">
    <source>
        <dbReference type="EMBL" id="AJP00658.1"/>
    </source>
</evidence>
<dbReference type="KEGG" id="scw:TU94_03195"/>
<dbReference type="InterPro" id="IPR029058">
    <property type="entry name" value="AB_hydrolase_fold"/>
</dbReference>
<dbReference type="GO" id="GO:0031177">
    <property type="term" value="F:phosphopantetheine binding"/>
    <property type="evidence" value="ECO:0007669"/>
    <property type="project" value="InterPro"/>
</dbReference>
<feature type="compositionally biased region" description="Low complexity" evidence="4">
    <location>
        <begin position="1202"/>
        <end position="1216"/>
    </location>
</feature>
<feature type="compositionally biased region" description="Low complexity" evidence="4">
    <location>
        <begin position="200"/>
        <end position="210"/>
    </location>
</feature>
<dbReference type="InterPro" id="IPR020845">
    <property type="entry name" value="AMP-binding_CS"/>
</dbReference>
<dbReference type="InterPro" id="IPR023213">
    <property type="entry name" value="CAT-like_dom_sf"/>
</dbReference>
<feature type="region of interest" description="Disordered" evidence="4">
    <location>
        <begin position="1194"/>
        <end position="1218"/>
    </location>
</feature>
<dbReference type="InterPro" id="IPR010071">
    <property type="entry name" value="AA_adenyl_dom"/>
</dbReference>
<proteinExistence type="predicted"/>
<dbReference type="STRING" id="477245.TU94_03195"/>
<dbReference type="InterPro" id="IPR009081">
    <property type="entry name" value="PP-bd_ACP"/>
</dbReference>
<dbReference type="PANTHER" id="PTHR45527:SF1">
    <property type="entry name" value="FATTY ACID SYNTHASE"/>
    <property type="match status" value="1"/>
</dbReference>
<dbReference type="NCBIfam" id="TIGR01733">
    <property type="entry name" value="AA-adenyl-dom"/>
    <property type="match status" value="1"/>
</dbReference>
<dbReference type="InterPro" id="IPR020806">
    <property type="entry name" value="PKS_PP-bd"/>
</dbReference>
<dbReference type="Gene3D" id="3.30.559.30">
    <property type="entry name" value="Nonribosomal peptide synthetase, condensation domain"/>
    <property type="match status" value="1"/>
</dbReference>
<dbReference type="Pfam" id="PF00668">
    <property type="entry name" value="Condensation"/>
    <property type="match status" value="1"/>
</dbReference>
<gene>
    <name evidence="6" type="ORF">TU94_03195</name>
</gene>
<dbReference type="GO" id="GO:0017000">
    <property type="term" value="P:antibiotic biosynthetic process"/>
    <property type="evidence" value="ECO:0007669"/>
    <property type="project" value="UniProtKB-ARBA"/>
</dbReference>
<dbReference type="EMBL" id="CP010849">
    <property type="protein sequence ID" value="AJP00658.1"/>
    <property type="molecule type" value="Genomic_DNA"/>
</dbReference>
<dbReference type="PROSITE" id="PS00455">
    <property type="entry name" value="AMP_BINDING"/>
    <property type="match status" value="1"/>
</dbReference>
<dbReference type="InterPro" id="IPR045851">
    <property type="entry name" value="AMP-bd_C_sf"/>
</dbReference>
<dbReference type="Gene3D" id="3.30.300.30">
    <property type="match status" value="1"/>
</dbReference>
<evidence type="ECO:0000259" key="5">
    <source>
        <dbReference type="PROSITE" id="PS50075"/>
    </source>
</evidence>
<name>A0A0C5FSL8_9ACTN</name>
<dbReference type="SMART" id="SM00824">
    <property type="entry name" value="PKS_TE"/>
    <property type="match status" value="1"/>
</dbReference>
<dbReference type="InterPro" id="IPR000873">
    <property type="entry name" value="AMP-dep_synth/lig_dom"/>
</dbReference>
<dbReference type="PATRIC" id="fig|477245.3.peg.711"/>
<dbReference type="CDD" id="cd05930">
    <property type="entry name" value="A_NRPS"/>
    <property type="match status" value="1"/>
</dbReference>
<accession>A0A0C5FSL8</accession>
<dbReference type="InterPro" id="IPR036736">
    <property type="entry name" value="ACP-like_sf"/>
</dbReference>
<dbReference type="InterPro" id="IPR001031">
    <property type="entry name" value="Thioesterase"/>
</dbReference>
<dbReference type="PROSITE" id="PS00012">
    <property type="entry name" value="PHOSPHOPANTETHEINE"/>
    <property type="match status" value="1"/>
</dbReference>
<dbReference type="GO" id="GO:0005737">
    <property type="term" value="C:cytoplasm"/>
    <property type="evidence" value="ECO:0007669"/>
    <property type="project" value="TreeGrafter"/>
</dbReference>
<evidence type="ECO:0000256" key="1">
    <source>
        <dbReference type="ARBA" id="ARBA00001957"/>
    </source>
</evidence>
<dbReference type="InterPro" id="IPR001242">
    <property type="entry name" value="Condensation_dom"/>
</dbReference>
<organism evidence="6 7">
    <name type="scientific">Streptomyces cyaneogriseus subsp. noncyanogenus</name>
    <dbReference type="NCBI Taxonomy" id="477245"/>
    <lineage>
        <taxon>Bacteria</taxon>
        <taxon>Bacillati</taxon>
        <taxon>Actinomycetota</taxon>
        <taxon>Actinomycetes</taxon>
        <taxon>Kitasatosporales</taxon>
        <taxon>Streptomycetaceae</taxon>
        <taxon>Streptomyces</taxon>
    </lineage>
</organism>
<dbReference type="GO" id="GO:0008610">
    <property type="term" value="P:lipid biosynthetic process"/>
    <property type="evidence" value="ECO:0007669"/>
    <property type="project" value="UniProtKB-ARBA"/>
</dbReference>
<sequence>MTTRTERTRQVEGYRLSFQQQRLWRLAELGLPSWAQTLIAVDGDLETGRLAAALHDTAARHEILRSTYQRVPGVRTALLVVRDPDERRPHWTHEDLRPLDEAARWRRIDEAARTAGRLPCGGPDDPVLRATLFRLGTERHALLLTTTALAADGPALRLLADELAQRYAGAPPTGEVLQYSQFAEWQHQEYGPRPHRHEPGGAPARRLPLPLRRHRGAGPPERRTVTAPLPDGVTAAVHAYARRRRVRPGAVLLACWQTLLARISKERDLTVGTLLTGREFEETATGLGHFAHWSDVTARLDAAVVLDALAARAERALRDAEEAHEESPSPGPEDSAGHDIGFACQDLTAMPSPRNGPAAGVAFTVLWDDVETEHHALRLRCTLGPARARTTWHFDGEQFDDAYVRVLAAQYTDLLAALLAAPATPVRGIRLPPAPGAATLPERRPEPPEGHCLHHLVERQARRTPDALAVVAGPERLTFRELDLLAGRWSRSLRARGVGVETPVAVGAAHSAPLIVALLAVLKAGGTYVPLDPQLPPRRARELMERAGCRLLLTDRPDRAELPPGVDRVDLRGLPPRGTDAAAGRPAPPQEARPDNLAYIMFTSGSTGEPKGVMLPHRAVCDYLLWSARTYLADEDREKAGDDRAGGAPAHSSIAFDLTVTSLFLPLITGRPVHLDPAWRDALALSADLAGRRGLDLLKLTPSHLKVLNHALEAKELAGTAGSLVLGGEALDGEAVAPWLAGAPETRVFNEYGPTETAVGVCVHQVVPGDGPGPVPIGRPMDHAEILVLDEELEPVAVGVPGEIYIGGTSLARGYAGAPGTTAERFVPHPCSPEPGRRLYRTGDLGCVGPDGLIRCLGRVDDQVKVDGVRVEPEEVRAALLRHPGVRDAAVVLVTEEERGAHLAACVVTADGAGTGPRELSAFLAERLPAPLVPLTYTRAPALPLTPNGKVDRAAVRELVTARGATPRISAAGRTGTPPDGPVETAVARVFGELLGTGPVAADDDFFDLGGHSLLAVRLIARLNAEFGASLRVPVLFTEPDPQAGESAGPATPRYLARLLTAGSTAGTARSGDVLALRPRGEGAPLFCVHPAGGEAIGFRHLAARSELRNPLFALQAPPEDPAGEAPDEDRSVEALAARYLKALRTVAPDGPRLLLGWSMGGLVAYEMARLLDQRGERPGMLFLVESYLSEHLPEPDDDGEGAAPVPDPADAGATAAERRDLELRRRANRTHLRAARAYRPSAYAGPVCLVQAGRQNPDFRRDAARAWSRLCAPSQLTHHVLPGDHLTLFQPPHVTGLARLIDRETR</sequence>
<feature type="region of interest" description="Disordered" evidence="4">
    <location>
        <begin position="190"/>
        <end position="227"/>
    </location>
</feature>
<protein>
    <recommendedName>
        <fullName evidence="5">Carrier domain-containing protein</fullName>
    </recommendedName>
</protein>
<dbReference type="Gene3D" id="2.30.38.10">
    <property type="entry name" value="Luciferase, Domain 3"/>
    <property type="match status" value="1"/>
</dbReference>
<dbReference type="SUPFAM" id="SSF56801">
    <property type="entry name" value="Acetyl-CoA synthetase-like"/>
    <property type="match status" value="1"/>
</dbReference>
<dbReference type="SUPFAM" id="SSF52777">
    <property type="entry name" value="CoA-dependent acyltransferases"/>
    <property type="match status" value="2"/>
</dbReference>
<feature type="domain" description="Carrier" evidence="5">
    <location>
        <begin position="978"/>
        <end position="1055"/>
    </location>
</feature>
<dbReference type="SUPFAM" id="SSF47336">
    <property type="entry name" value="ACP-like"/>
    <property type="match status" value="1"/>
</dbReference>
<dbReference type="Pfam" id="PF00975">
    <property type="entry name" value="Thioesterase"/>
    <property type="match status" value="1"/>
</dbReference>
<feature type="compositionally biased region" description="Basic and acidic residues" evidence="4">
    <location>
        <begin position="317"/>
        <end position="327"/>
    </location>
</feature>
<dbReference type="SMART" id="SM00823">
    <property type="entry name" value="PKS_PP"/>
    <property type="match status" value="1"/>
</dbReference>
<reference evidence="6 7" key="1">
    <citation type="submission" date="2015-02" db="EMBL/GenBank/DDBJ databases">
        <title>Genome sequence of thermotolerant Streptomyces cyaneogriseus subsp. Noncyanogenus NMWT1, the producer of nematocidal antibiotics nemadectin.</title>
        <authorList>
            <person name="Wang H."/>
            <person name="Li C."/>
            <person name="Xiang W."/>
            <person name="Wang X."/>
        </authorList>
    </citation>
    <scope>NUCLEOTIDE SEQUENCE [LARGE SCALE GENOMIC DNA]</scope>
    <source>
        <strain evidence="6 7">NMWT 1</strain>
    </source>
</reference>
<feature type="compositionally biased region" description="Basic and acidic residues" evidence="4">
    <location>
        <begin position="561"/>
        <end position="571"/>
    </location>
</feature>
<keyword evidence="3" id="KW-0597">Phosphoprotein</keyword>
<dbReference type="Gene3D" id="1.10.1200.10">
    <property type="entry name" value="ACP-like"/>
    <property type="match status" value="1"/>
</dbReference>
<keyword evidence="7" id="KW-1185">Reference proteome</keyword>
<dbReference type="HOGENOM" id="CLU_000022_2_13_11"/>
<dbReference type="Pfam" id="PF00501">
    <property type="entry name" value="AMP-binding"/>
    <property type="match status" value="1"/>
</dbReference>
<dbReference type="PROSITE" id="PS50075">
    <property type="entry name" value="CARRIER"/>
    <property type="match status" value="1"/>
</dbReference>
<keyword evidence="2" id="KW-0596">Phosphopantetheine</keyword>
<dbReference type="PANTHER" id="PTHR45527">
    <property type="entry name" value="NONRIBOSOMAL PEPTIDE SYNTHETASE"/>
    <property type="match status" value="1"/>
</dbReference>
<dbReference type="RefSeq" id="WP_044379030.1">
    <property type="nucleotide sequence ID" value="NZ_CP010849.1"/>
</dbReference>
<dbReference type="Gene3D" id="3.30.559.10">
    <property type="entry name" value="Chloramphenicol acetyltransferase-like domain"/>
    <property type="match status" value="1"/>
</dbReference>
<feature type="region of interest" description="Disordered" evidence="4">
    <location>
        <begin position="561"/>
        <end position="593"/>
    </location>
</feature>
<dbReference type="GO" id="GO:0003824">
    <property type="term" value="F:catalytic activity"/>
    <property type="evidence" value="ECO:0007669"/>
    <property type="project" value="InterPro"/>
</dbReference>
<dbReference type="SUPFAM" id="SSF53474">
    <property type="entry name" value="alpha/beta-Hydrolases"/>
    <property type="match status" value="1"/>
</dbReference>
<dbReference type="GO" id="GO:0043041">
    <property type="term" value="P:amino acid activation for nonribosomal peptide biosynthetic process"/>
    <property type="evidence" value="ECO:0007669"/>
    <property type="project" value="TreeGrafter"/>
</dbReference>
<dbReference type="InterPro" id="IPR006162">
    <property type="entry name" value="Ppantetheine_attach_site"/>
</dbReference>
<dbReference type="Pfam" id="PF13193">
    <property type="entry name" value="AMP-binding_C"/>
    <property type="match status" value="1"/>
</dbReference>
<dbReference type="Gene3D" id="3.40.50.980">
    <property type="match status" value="2"/>
</dbReference>
<evidence type="ECO:0000256" key="2">
    <source>
        <dbReference type="ARBA" id="ARBA00022450"/>
    </source>
</evidence>